<dbReference type="Gene3D" id="1.10.3210.10">
    <property type="entry name" value="Hypothetical protein af1432"/>
    <property type="match status" value="1"/>
</dbReference>
<dbReference type="InterPro" id="IPR003607">
    <property type="entry name" value="HD/PDEase_dom"/>
</dbReference>
<accession>A0A6I0FF26</accession>
<evidence type="ECO:0000259" key="1">
    <source>
        <dbReference type="PROSITE" id="PS51832"/>
    </source>
</evidence>
<dbReference type="PANTHER" id="PTHR43155:SF2">
    <property type="entry name" value="CYCLIC DI-GMP PHOSPHODIESTERASE PA4108"/>
    <property type="match status" value="1"/>
</dbReference>
<gene>
    <name evidence="2" type="ORF">F8154_02175</name>
</gene>
<reference evidence="2 3" key="1">
    <citation type="submission" date="2019-10" db="EMBL/GenBank/DDBJ databases">
        <title>Alkaliphilus serpentinus sp. nov. and Alkaliphilus pronyensis sp. nov., two novel anaerobic alkaliphilic species isolated from the serpentinized-hosted hydrothermal field of the Prony Bay (New Caledonia).</title>
        <authorList>
            <person name="Postec A."/>
        </authorList>
    </citation>
    <scope>NUCLEOTIDE SEQUENCE [LARGE SCALE GENOMIC DNA]</scope>
    <source>
        <strain evidence="2 3">LacV</strain>
    </source>
</reference>
<dbReference type="Proteomes" id="UP000432715">
    <property type="component" value="Unassembled WGS sequence"/>
</dbReference>
<dbReference type="Pfam" id="PF13487">
    <property type="entry name" value="HD_5"/>
    <property type="match status" value="1"/>
</dbReference>
<dbReference type="SUPFAM" id="SSF109604">
    <property type="entry name" value="HD-domain/PDEase-like"/>
    <property type="match status" value="1"/>
</dbReference>
<dbReference type="EMBL" id="WBZC01000008">
    <property type="protein sequence ID" value="KAB3537807.1"/>
    <property type="molecule type" value="Genomic_DNA"/>
</dbReference>
<dbReference type="SMART" id="SM00471">
    <property type="entry name" value="HDc"/>
    <property type="match status" value="1"/>
</dbReference>
<dbReference type="CDD" id="cd00077">
    <property type="entry name" value="HDc"/>
    <property type="match status" value="1"/>
</dbReference>
<organism evidence="2 3">
    <name type="scientific">Alkaliphilus pronyensis</name>
    <dbReference type="NCBI Taxonomy" id="1482732"/>
    <lineage>
        <taxon>Bacteria</taxon>
        <taxon>Bacillati</taxon>
        <taxon>Bacillota</taxon>
        <taxon>Clostridia</taxon>
        <taxon>Peptostreptococcales</taxon>
        <taxon>Natronincolaceae</taxon>
        <taxon>Alkaliphilus</taxon>
    </lineage>
</organism>
<dbReference type="AlphaFoldDB" id="A0A6I0FF26"/>
<dbReference type="InterPro" id="IPR037522">
    <property type="entry name" value="HD_GYP_dom"/>
</dbReference>
<name>A0A6I0FF26_9FIRM</name>
<dbReference type="PANTHER" id="PTHR43155">
    <property type="entry name" value="CYCLIC DI-GMP PHOSPHODIESTERASE PA4108-RELATED"/>
    <property type="match status" value="1"/>
</dbReference>
<evidence type="ECO:0000313" key="2">
    <source>
        <dbReference type="EMBL" id="KAB3537807.1"/>
    </source>
</evidence>
<dbReference type="RefSeq" id="WP_151859952.1">
    <property type="nucleotide sequence ID" value="NZ_WBZC01000008.1"/>
</dbReference>
<comment type="caution">
    <text evidence="2">The sequence shown here is derived from an EMBL/GenBank/DDBJ whole genome shotgun (WGS) entry which is preliminary data.</text>
</comment>
<keyword evidence="3" id="KW-1185">Reference proteome</keyword>
<proteinExistence type="predicted"/>
<feature type="domain" description="HD-GYP" evidence="1">
    <location>
        <begin position="133"/>
        <end position="329"/>
    </location>
</feature>
<dbReference type="OrthoDB" id="9804747at2"/>
<evidence type="ECO:0000313" key="3">
    <source>
        <dbReference type="Proteomes" id="UP000432715"/>
    </source>
</evidence>
<sequence>MSYSVNRNYKDILVNQIEEGMTLESEVVNRYGNVLLPAGTVLKEIDKIQNLLELHQIKRVRIKLDKEPLDIPDNFSKDNDDLIMIEMEKKEVESFRSNFKDVQKNLQNDFQAIIKGEEIKADDVKKNIQKTLAVFQGKINIFQLLEKIKDYDDITYAHSQNVTLISYALGKWLALPNEKLQNLTLSALLIDIGKIQVPVELLNKKDKLTNDERLECEKHVVYSHELIKKYDFVSEEVKQAVLFHHEKMDGSGYPMGLNGDKIPLLARIIAVADIYNALTSERPYRPKLTPFNAIKIMELEYLDKLDTEILYIFLQRIGNCFIGQTVKLTDGREGRIAFVPKQNIHRPIIKINNSETVIDLNAKENEGIDIVSFA</sequence>
<protein>
    <submittedName>
        <fullName evidence="2">HD-GYP domain-containing protein</fullName>
    </submittedName>
</protein>
<dbReference type="PROSITE" id="PS51832">
    <property type="entry name" value="HD_GYP"/>
    <property type="match status" value="1"/>
</dbReference>